<name>A0A261VQJ9_9BORD</name>
<evidence type="ECO:0000313" key="1">
    <source>
        <dbReference type="EMBL" id="OZI76041.1"/>
    </source>
</evidence>
<dbReference type="InterPro" id="IPR022037">
    <property type="entry name" value="DUF3606"/>
</dbReference>
<organism evidence="1 2">
    <name type="scientific">Bordetella genomosp. 2</name>
    <dbReference type="NCBI Taxonomy" id="1983456"/>
    <lineage>
        <taxon>Bacteria</taxon>
        <taxon>Pseudomonadati</taxon>
        <taxon>Pseudomonadota</taxon>
        <taxon>Betaproteobacteria</taxon>
        <taxon>Burkholderiales</taxon>
        <taxon>Alcaligenaceae</taxon>
        <taxon>Bordetella</taxon>
    </lineage>
</organism>
<dbReference type="Proteomes" id="UP000215633">
    <property type="component" value="Unassembled WGS sequence"/>
</dbReference>
<dbReference type="RefSeq" id="WP_028355854.1">
    <property type="nucleotide sequence ID" value="NZ_NEVT01000006.1"/>
</dbReference>
<sequence length="65" mass="7504">MSDNLQDRGPRDRARVNIDEEWERRYWSEQFGVTLEQLQEAVHQVGPSVEAVRSYLATPATGRTT</sequence>
<evidence type="ECO:0000313" key="2">
    <source>
        <dbReference type="Proteomes" id="UP000215633"/>
    </source>
</evidence>
<dbReference type="Pfam" id="PF12244">
    <property type="entry name" value="DUF3606"/>
    <property type="match status" value="1"/>
</dbReference>
<protein>
    <submittedName>
        <fullName evidence="1">DUF3606 domain-containing protein</fullName>
    </submittedName>
</protein>
<comment type="caution">
    <text evidence="1">The sequence shown here is derived from an EMBL/GenBank/DDBJ whole genome shotgun (WGS) entry which is preliminary data.</text>
</comment>
<gene>
    <name evidence="1" type="ORF">CAL24_12715</name>
</gene>
<accession>A0A261VQJ9</accession>
<dbReference type="AlphaFoldDB" id="A0A261VQJ9"/>
<proteinExistence type="predicted"/>
<keyword evidence="2" id="KW-1185">Reference proteome</keyword>
<dbReference type="EMBL" id="NEVT01000006">
    <property type="protein sequence ID" value="OZI76041.1"/>
    <property type="molecule type" value="Genomic_DNA"/>
</dbReference>
<reference evidence="2" key="1">
    <citation type="submission" date="2017-05" db="EMBL/GenBank/DDBJ databases">
        <title>Complete and WGS of Bordetella genogroups.</title>
        <authorList>
            <person name="Spilker T."/>
            <person name="Lipuma J."/>
        </authorList>
    </citation>
    <scope>NUCLEOTIDE SEQUENCE [LARGE SCALE GENOMIC DNA]</scope>
    <source>
        <strain evidence="2">AU8256</strain>
    </source>
</reference>